<feature type="non-terminal residue" evidence="1">
    <location>
        <position position="123"/>
    </location>
</feature>
<protein>
    <submittedName>
        <fullName evidence="1">Uncharacterized protein</fullName>
    </submittedName>
</protein>
<keyword evidence="2" id="KW-1185">Reference proteome</keyword>
<dbReference type="EMBL" id="CAWUPB010000351">
    <property type="protein sequence ID" value="CAK7324518.1"/>
    <property type="molecule type" value="Genomic_DNA"/>
</dbReference>
<dbReference type="AlphaFoldDB" id="A0AAV1QTX1"/>
<comment type="caution">
    <text evidence="1">The sequence shown here is derived from an EMBL/GenBank/DDBJ whole genome shotgun (WGS) entry which is preliminary data.</text>
</comment>
<accession>A0AAV1QTX1</accession>
<gene>
    <name evidence="1" type="ORF">DCAF_LOCUS2166</name>
</gene>
<name>A0AAV1QTX1_9ROSI</name>
<reference evidence="1 2" key="1">
    <citation type="submission" date="2024-01" db="EMBL/GenBank/DDBJ databases">
        <authorList>
            <person name="Waweru B."/>
        </authorList>
    </citation>
    <scope>NUCLEOTIDE SEQUENCE [LARGE SCALE GENOMIC DNA]</scope>
</reference>
<evidence type="ECO:0000313" key="2">
    <source>
        <dbReference type="Proteomes" id="UP001314170"/>
    </source>
</evidence>
<dbReference type="Proteomes" id="UP001314170">
    <property type="component" value="Unassembled WGS sequence"/>
</dbReference>
<evidence type="ECO:0000313" key="1">
    <source>
        <dbReference type="EMBL" id="CAK7324518.1"/>
    </source>
</evidence>
<sequence length="123" mass="14331">MSAIGASCFMREKMERWLVQRESYRRESFYEAMRERGAYWLKVREAKEGDGVVSDGGEAKTDHFGSKNHGQERLDLRSFNVDGKQGIVECLVGKFFDFYSYKSLDFKLRKQSLTHGKERTKEG</sequence>
<organism evidence="1 2">
    <name type="scientific">Dovyalis caffra</name>
    <dbReference type="NCBI Taxonomy" id="77055"/>
    <lineage>
        <taxon>Eukaryota</taxon>
        <taxon>Viridiplantae</taxon>
        <taxon>Streptophyta</taxon>
        <taxon>Embryophyta</taxon>
        <taxon>Tracheophyta</taxon>
        <taxon>Spermatophyta</taxon>
        <taxon>Magnoliopsida</taxon>
        <taxon>eudicotyledons</taxon>
        <taxon>Gunneridae</taxon>
        <taxon>Pentapetalae</taxon>
        <taxon>rosids</taxon>
        <taxon>fabids</taxon>
        <taxon>Malpighiales</taxon>
        <taxon>Salicaceae</taxon>
        <taxon>Flacourtieae</taxon>
        <taxon>Dovyalis</taxon>
    </lineage>
</organism>
<proteinExistence type="predicted"/>